<name>A0A9P0C7D4_CHRIL</name>
<gene>
    <name evidence="2" type="ORF">CINC_LOCUS12810</name>
</gene>
<accession>A0A9P0C7D4</accession>
<dbReference type="EMBL" id="LR824011">
    <property type="protein sequence ID" value="CAH0627444.1"/>
    <property type="molecule type" value="Genomic_DNA"/>
</dbReference>
<protein>
    <submittedName>
        <fullName evidence="2">Uncharacterized protein</fullName>
    </submittedName>
</protein>
<proteinExistence type="predicted"/>
<evidence type="ECO:0000313" key="2">
    <source>
        <dbReference type="EMBL" id="CAH0627444.1"/>
    </source>
</evidence>
<evidence type="ECO:0000313" key="3">
    <source>
        <dbReference type="Proteomes" id="UP001154114"/>
    </source>
</evidence>
<feature type="region of interest" description="Disordered" evidence="1">
    <location>
        <begin position="333"/>
        <end position="373"/>
    </location>
</feature>
<dbReference type="OrthoDB" id="7492905at2759"/>
<sequence>MIKDSGWSVILVYEYNVNSDSNVTKKISLKPNWLGSKNDSDIKSFDSKFTKKINFDRTTLKLLPILLKALNKNRYLEKVLEDYSSSSPPYIGKDSTETTFKRNVFSDSKNWLKMPSSKHYTVDYKTSPLVYWKSPTKRLDYLTKIRKIRDYQRMLNYFDKMINEKVGNNQKRDYGYTESTLMAATVPMKVEKKKEIPKPKNVPREVTISTHHNDKEIKKDDIDVSISSCKCPKKIGMLLNKLITGIQNMLPGIIINRQGGNTCGNKTETEIHEEELTTLRAEPRVEERVYVNEYPTTLAIGLVKKTGHRINKILTTSPSKIMYVTKKRMILNHPHQTTTVQPPTSTTESTPKTTTYSSTEPRTERTTTTTETSRTGLIAPDYEVPSQIKIITETATTTERSFLANRYFDEKLIQLPIHVNNPYGNNVPYYFNFERNTLDYDSIVRPTDKPYIETTRNSLPKPTTEMFVPIKFIDTSNEEISTEKALKLLTILPPRSRVTLPLYREEEYDDYFLTTEKTTQNDLENINSNSLELIKTKMMSSSSNEKKLKNNFNNLALRAKQFDFHPVHKQKDMNSMRKMAKLMYIPKEMNSKSSPKMIVNPTLPVNFSPRPHKTTTETSNAFINHYTETTASTDTVKTSPVDKATIKMTEIVPESKTEAVEPKLTLDQGNVDALMEEEFQDDYLKQSELKIRPAYKYKHSGTVKVNTTSPLSETQQEETTVLDVSKNEEKPASKAPESMLPSMRPLYLEIQRHNDWRQDDHPDYDINFNNNIFDLPNI</sequence>
<feature type="region of interest" description="Disordered" evidence="1">
    <location>
        <begin position="706"/>
        <end position="738"/>
    </location>
</feature>
<evidence type="ECO:0000256" key="1">
    <source>
        <dbReference type="SAM" id="MobiDB-lite"/>
    </source>
</evidence>
<organism evidence="2 3">
    <name type="scientific">Chrysodeixis includens</name>
    <name type="common">Soybean looper</name>
    <name type="synonym">Pseudoplusia includens</name>
    <dbReference type="NCBI Taxonomy" id="689277"/>
    <lineage>
        <taxon>Eukaryota</taxon>
        <taxon>Metazoa</taxon>
        <taxon>Ecdysozoa</taxon>
        <taxon>Arthropoda</taxon>
        <taxon>Hexapoda</taxon>
        <taxon>Insecta</taxon>
        <taxon>Pterygota</taxon>
        <taxon>Neoptera</taxon>
        <taxon>Endopterygota</taxon>
        <taxon>Lepidoptera</taxon>
        <taxon>Glossata</taxon>
        <taxon>Ditrysia</taxon>
        <taxon>Noctuoidea</taxon>
        <taxon>Noctuidae</taxon>
        <taxon>Plusiinae</taxon>
        <taxon>Chrysodeixis</taxon>
    </lineage>
</organism>
<dbReference type="AlphaFoldDB" id="A0A9P0C7D4"/>
<feature type="compositionally biased region" description="Polar residues" evidence="1">
    <location>
        <begin position="706"/>
        <end position="719"/>
    </location>
</feature>
<keyword evidence="3" id="KW-1185">Reference proteome</keyword>
<reference evidence="2" key="1">
    <citation type="submission" date="2021-12" db="EMBL/GenBank/DDBJ databases">
        <authorList>
            <person name="King R."/>
        </authorList>
    </citation>
    <scope>NUCLEOTIDE SEQUENCE</scope>
</reference>
<dbReference type="Proteomes" id="UP001154114">
    <property type="component" value="Chromosome 8"/>
</dbReference>
<feature type="compositionally biased region" description="Low complexity" evidence="1">
    <location>
        <begin position="337"/>
        <end position="373"/>
    </location>
</feature>